<evidence type="ECO:0000256" key="2">
    <source>
        <dbReference type="ARBA" id="ARBA00022475"/>
    </source>
</evidence>
<dbReference type="GO" id="GO:0009103">
    <property type="term" value="P:lipopolysaccharide biosynthetic process"/>
    <property type="evidence" value="ECO:0007669"/>
    <property type="project" value="UniProtKB-ARBA"/>
</dbReference>
<sequence length="523" mass="55246">MTSANDQPEREPHPRTPHGPAAPATRGIVLVSALALGAVGLALRGAAAVHNSLWLDEFHTLFHARSADLAALVESCADDNHPPLSFALVHVSRAAFGEGSLALRTPSLLAGVLALALVLILGARLLGSASGSVAENRGALWALAFAAVAPQAVMASSEARMYGLLGACLLALALAVERAERTGRLPLWAAPVLSCALLTHYFAWHHLAVAALVVVSVPTVRRRATGVLANPRSIAVVAGGLLLAAPWYAFGFVRQLEHGLWPGRGAAGLRAFVDSFGGLSVRRLDLAPPWLALWATLAAGGLLLLAVLGWRRVRAVRPVTAALLLAQVFVLPVWAAVASHLFARSGFDPKYLSASGLALVVLAGIGLASLPRPSWRAVLGLLVAVPLALQSFLVASDPGAEDYRGATARAVELCVPGVPFAPIEWQPALFPHAQGFRYEVERLEIERGFEPEFEWLEHDAYYGLAEALDARPADAPPLVGLVVAVRGLPESHPLWSRLAARFGPSTVERFGGLRLVRYGVAAR</sequence>
<evidence type="ECO:0000256" key="5">
    <source>
        <dbReference type="ARBA" id="ARBA00022692"/>
    </source>
</evidence>
<comment type="subcellular location">
    <subcellularLocation>
        <location evidence="1">Cell membrane</location>
        <topology evidence="1">Multi-pass membrane protein</topology>
    </subcellularLocation>
</comment>
<dbReference type="GO" id="GO:0005886">
    <property type="term" value="C:plasma membrane"/>
    <property type="evidence" value="ECO:0007669"/>
    <property type="project" value="UniProtKB-SubCell"/>
</dbReference>
<dbReference type="GO" id="GO:0016763">
    <property type="term" value="F:pentosyltransferase activity"/>
    <property type="evidence" value="ECO:0007669"/>
    <property type="project" value="TreeGrafter"/>
</dbReference>
<feature type="transmembrane region" description="Helical" evidence="9">
    <location>
        <begin position="377"/>
        <end position="395"/>
    </location>
</feature>
<dbReference type="PANTHER" id="PTHR33908:SF3">
    <property type="entry name" value="UNDECAPRENYL PHOSPHATE-ALPHA-4-AMINO-4-DEOXY-L-ARABINOSE ARABINOSYL TRANSFERASE"/>
    <property type="match status" value="1"/>
</dbReference>
<feature type="transmembrane region" description="Helical" evidence="9">
    <location>
        <begin position="199"/>
        <end position="220"/>
    </location>
</feature>
<evidence type="ECO:0000313" key="11">
    <source>
        <dbReference type="Proteomes" id="UP000319342"/>
    </source>
</evidence>
<feature type="region of interest" description="Disordered" evidence="8">
    <location>
        <begin position="1"/>
        <end position="22"/>
    </location>
</feature>
<keyword evidence="11" id="KW-1185">Reference proteome</keyword>
<keyword evidence="3" id="KW-0328">Glycosyltransferase</keyword>
<feature type="transmembrane region" description="Helical" evidence="9">
    <location>
        <begin position="232"/>
        <end position="250"/>
    </location>
</feature>
<keyword evidence="2" id="KW-1003">Cell membrane</keyword>
<accession>A0A518D032</accession>
<dbReference type="GO" id="GO:0010041">
    <property type="term" value="P:response to iron(III) ion"/>
    <property type="evidence" value="ECO:0007669"/>
    <property type="project" value="TreeGrafter"/>
</dbReference>
<feature type="transmembrane region" description="Helical" evidence="9">
    <location>
        <begin position="108"/>
        <end position="126"/>
    </location>
</feature>
<evidence type="ECO:0000313" key="10">
    <source>
        <dbReference type="EMBL" id="QDU84832.1"/>
    </source>
</evidence>
<organism evidence="10 11">
    <name type="scientific">Rohdeia mirabilis</name>
    <dbReference type="NCBI Taxonomy" id="2528008"/>
    <lineage>
        <taxon>Bacteria</taxon>
        <taxon>Pseudomonadati</taxon>
        <taxon>Planctomycetota</taxon>
        <taxon>Planctomycetia</taxon>
        <taxon>Planctomycetia incertae sedis</taxon>
        <taxon>Rohdeia</taxon>
    </lineage>
</organism>
<dbReference type="PANTHER" id="PTHR33908">
    <property type="entry name" value="MANNOSYLTRANSFERASE YKCB-RELATED"/>
    <property type="match status" value="1"/>
</dbReference>
<evidence type="ECO:0000256" key="1">
    <source>
        <dbReference type="ARBA" id="ARBA00004651"/>
    </source>
</evidence>
<feature type="transmembrane region" description="Helical" evidence="9">
    <location>
        <begin position="290"/>
        <end position="310"/>
    </location>
</feature>
<dbReference type="InterPro" id="IPR050297">
    <property type="entry name" value="LipidA_mod_glycosyltrf_83"/>
</dbReference>
<keyword evidence="4" id="KW-0808">Transferase</keyword>
<evidence type="ECO:0000256" key="9">
    <source>
        <dbReference type="SAM" id="Phobius"/>
    </source>
</evidence>
<dbReference type="EMBL" id="CP036290">
    <property type="protein sequence ID" value="QDU84832.1"/>
    <property type="molecule type" value="Genomic_DNA"/>
</dbReference>
<dbReference type="AlphaFoldDB" id="A0A518D032"/>
<reference evidence="10 11" key="1">
    <citation type="submission" date="2019-02" db="EMBL/GenBank/DDBJ databases">
        <title>Deep-cultivation of Planctomycetes and their phenomic and genomic characterization uncovers novel biology.</title>
        <authorList>
            <person name="Wiegand S."/>
            <person name="Jogler M."/>
            <person name="Boedeker C."/>
            <person name="Pinto D."/>
            <person name="Vollmers J."/>
            <person name="Rivas-Marin E."/>
            <person name="Kohn T."/>
            <person name="Peeters S.H."/>
            <person name="Heuer A."/>
            <person name="Rast P."/>
            <person name="Oberbeckmann S."/>
            <person name="Bunk B."/>
            <person name="Jeske O."/>
            <person name="Meyerdierks A."/>
            <person name="Storesund J.E."/>
            <person name="Kallscheuer N."/>
            <person name="Luecker S."/>
            <person name="Lage O.M."/>
            <person name="Pohl T."/>
            <person name="Merkel B.J."/>
            <person name="Hornburger P."/>
            <person name="Mueller R.-W."/>
            <person name="Bruemmer F."/>
            <person name="Labrenz M."/>
            <person name="Spormann A.M."/>
            <person name="Op den Camp H."/>
            <person name="Overmann J."/>
            <person name="Amann R."/>
            <person name="Jetten M.S.M."/>
            <person name="Mascher T."/>
            <person name="Medema M.H."/>
            <person name="Devos D.P."/>
            <person name="Kaster A.-K."/>
            <person name="Ovreas L."/>
            <person name="Rohde M."/>
            <person name="Galperin M.Y."/>
            <person name="Jogler C."/>
        </authorList>
    </citation>
    <scope>NUCLEOTIDE SEQUENCE [LARGE SCALE GENOMIC DNA]</scope>
    <source>
        <strain evidence="10 11">Pla163</strain>
    </source>
</reference>
<name>A0A518D032_9BACT</name>
<keyword evidence="6 9" id="KW-1133">Transmembrane helix</keyword>
<feature type="transmembrane region" description="Helical" evidence="9">
    <location>
        <begin position="322"/>
        <end position="343"/>
    </location>
</feature>
<gene>
    <name evidence="10" type="ORF">Pla163_19480</name>
</gene>
<evidence type="ECO:0000256" key="3">
    <source>
        <dbReference type="ARBA" id="ARBA00022676"/>
    </source>
</evidence>
<evidence type="ECO:0000256" key="8">
    <source>
        <dbReference type="SAM" id="MobiDB-lite"/>
    </source>
</evidence>
<keyword evidence="5 9" id="KW-0812">Transmembrane</keyword>
<protein>
    <submittedName>
        <fullName evidence="10">Uncharacterized protein</fullName>
    </submittedName>
</protein>
<feature type="transmembrane region" description="Helical" evidence="9">
    <location>
        <begin position="24"/>
        <end position="43"/>
    </location>
</feature>
<feature type="transmembrane region" description="Helical" evidence="9">
    <location>
        <begin position="349"/>
        <end position="370"/>
    </location>
</feature>
<keyword evidence="7 9" id="KW-0472">Membrane</keyword>
<feature type="transmembrane region" description="Helical" evidence="9">
    <location>
        <begin position="138"/>
        <end position="155"/>
    </location>
</feature>
<dbReference type="Proteomes" id="UP000319342">
    <property type="component" value="Chromosome"/>
</dbReference>
<evidence type="ECO:0000256" key="4">
    <source>
        <dbReference type="ARBA" id="ARBA00022679"/>
    </source>
</evidence>
<evidence type="ECO:0000256" key="7">
    <source>
        <dbReference type="ARBA" id="ARBA00023136"/>
    </source>
</evidence>
<evidence type="ECO:0000256" key="6">
    <source>
        <dbReference type="ARBA" id="ARBA00022989"/>
    </source>
</evidence>
<proteinExistence type="predicted"/>